<evidence type="ECO:0000256" key="2">
    <source>
        <dbReference type="ARBA" id="ARBA00022527"/>
    </source>
</evidence>
<keyword evidence="5" id="KW-0418">Kinase</keyword>
<dbReference type="GO" id="GO:0006952">
    <property type="term" value="P:defense response"/>
    <property type="evidence" value="ECO:0007669"/>
    <property type="project" value="UniProtKB-KW"/>
</dbReference>
<dbReference type="PROSITE" id="PS00107">
    <property type="entry name" value="PROTEIN_KINASE_ATP"/>
    <property type="match status" value="1"/>
</dbReference>
<evidence type="ECO:0000256" key="1">
    <source>
        <dbReference type="ARBA" id="ARBA00012513"/>
    </source>
</evidence>
<feature type="domain" description="Protein kinase" evidence="11">
    <location>
        <begin position="119"/>
        <end position="404"/>
    </location>
</feature>
<sequence>MSSRLGCSPMGNCWGAKVKAENPSHDVFASVDWLMQEFTMKALYVAFSCESDLLEDTVFECLGGDSTHGSRKGNVLSSSSSRVSASSMPLTPRSEGEILTSSNLRSFTFNELRTATRNFRPDSVLGEGGFGSVFKGWIDEHTLAAAKPGTGMVIAVKKLNQEGFQGHKEWLAEVNYLSQLSHPNLVKLIGYCLEDEQRLLVYEFMSRGSLENHLFRRSSYYQPLSWNLRMKVALGAAKGLAFLHSGKAKVIYRDFKTSNVLLDSNYNAKLSDFGLAKDGPTGDKSHVSTRVMGTYGYAAPEYLATGHLTAKSDVYSFGVVLLEILTGRRAIDKNRPTGEHKLVEWAKPHLASKRKIISILDSRLRAQYSLAGAQKIACLAGRCLSMETKHRPTMDQVVVALEQLQHGKDAERNPKTEQNSSGPAMPRWRSWEDVGNRKIAHPRPSASSLPT</sequence>
<evidence type="ECO:0000256" key="7">
    <source>
        <dbReference type="ARBA" id="ARBA00022840"/>
    </source>
</evidence>
<feature type="compositionally biased region" description="Basic and acidic residues" evidence="10">
    <location>
        <begin position="406"/>
        <end position="415"/>
    </location>
</feature>
<evidence type="ECO:0000313" key="12">
    <source>
        <dbReference type="EMBL" id="THU56874.1"/>
    </source>
</evidence>
<dbReference type="CDD" id="cd14066">
    <property type="entry name" value="STKc_IRAK"/>
    <property type="match status" value="1"/>
</dbReference>
<comment type="similarity">
    <text evidence="9">Belongs to the protein kinase superfamily.</text>
</comment>
<dbReference type="InterPro" id="IPR011009">
    <property type="entry name" value="Kinase-like_dom_sf"/>
</dbReference>
<proteinExistence type="inferred from homology"/>
<dbReference type="PANTHER" id="PTHR45621">
    <property type="entry name" value="OS01G0588500 PROTEIN-RELATED"/>
    <property type="match status" value="1"/>
</dbReference>
<dbReference type="Gene3D" id="3.30.200.20">
    <property type="entry name" value="Phosphorylase Kinase, domain 1"/>
    <property type="match status" value="1"/>
</dbReference>
<keyword evidence="6" id="KW-0611">Plant defense</keyword>
<feature type="compositionally biased region" description="Low complexity" evidence="10">
    <location>
        <begin position="77"/>
        <end position="87"/>
    </location>
</feature>
<evidence type="ECO:0000256" key="10">
    <source>
        <dbReference type="SAM" id="MobiDB-lite"/>
    </source>
</evidence>
<dbReference type="Gene3D" id="1.10.510.10">
    <property type="entry name" value="Transferase(Phosphotransferase) domain 1"/>
    <property type="match status" value="1"/>
</dbReference>
<dbReference type="STRING" id="52838.A0A4S8J7I0"/>
<dbReference type="Pfam" id="PF07714">
    <property type="entry name" value="PK_Tyr_Ser-Thr"/>
    <property type="match status" value="1"/>
</dbReference>
<keyword evidence="7 8" id="KW-0067">ATP-binding</keyword>
<evidence type="ECO:0000256" key="9">
    <source>
        <dbReference type="RuleBase" id="RU000304"/>
    </source>
</evidence>
<dbReference type="AlphaFoldDB" id="A0A4S8J7I0"/>
<reference evidence="12 13" key="1">
    <citation type="journal article" date="2019" name="Nat. Plants">
        <title>Genome sequencing of Musa balbisiana reveals subgenome evolution and function divergence in polyploid bananas.</title>
        <authorList>
            <person name="Yao X."/>
        </authorList>
    </citation>
    <scope>NUCLEOTIDE SEQUENCE [LARGE SCALE GENOMIC DNA]</scope>
    <source>
        <strain evidence="13">cv. DH-PKW</strain>
        <tissue evidence="12">Leaves</tissue>
    </source>
</reference>
<dbReference type="InterPro" id="IPR000719">
    <property type="entry name" value="Prot_kinase_dom"/>
</dbReference>
<dbReference type="InterPro" id="IPR001245">
    <property type="entry name" value="Ser-Thr/Tyr_kinase_cat_dom"/>
</dbReference>
<evidence type="ECO:0000256" key="4">
    <source>
        <dbReference type="ARBA" id="ARBA00022741"/>
    </source>
</evidence>
<evidence type="ECO:0000259" key="11">
    <source>
        <dbReference type="PROSITE" id="PS50011"/>
    </source>
</evidence>
<keyword evidence="4 8" id="KW-0547">Nucleotide-binding</keyword>
<comment type="caution">
    <text evidence="12">The sequence shown here is derived from an EMBL/GenBank/DDBJ whole genome shotgun (WGS) entry which is preliminary data.</text>
</comment>
<dbReference type="InterPro" id="IPR017441">
    <property type="entry name" value="Protein_kinase_ATP_BS"/>
</dbReference>
<evidence type="ECO:0000256" key="3">
    <source>
        <dbReference type="ARBA" id="ARBA00022679"/>
    </source>
</evidence>
<dbReference type="Proteomes" id="UP000317650">
    <property type="component" value="Chromosome 11"/>
</dbReference>
<dbReference type="InterPro" id="IPR050823">
    <property type="entry name" value="Plant_Ser_Thr_Prot_Kinase"/>
</dbReference>
<gene>
    <name evidence="12" type="ORF">C4D60_Mb11t21810</name>
</gene>
<dbReference type="SUPFAM" id="SSF56112">
    <property type="entry name" value="Protein kinase-like (PK-like)"/>
    <property type="match status" value="1"/>
</dbReference>
<feature type="binding site" evidence="8">
    <location>
        <position position="158"/>
    </location>
    <ligand>
        <name>ATP</name>
        <dbReference type="ChEBI" id="CHEBI:30616"/>
    </ligand>
</feature>
<name>A0A4S8J7I0_MUSBA</name>
<dbReference type="FunFam" id="1.10.510.10:FF:000258">
    <property type="entry name" value="Probable serine/threonine-protein kinase PBL8"/>
    <property type="match status" value="1"/>
</dbReference>
<dbReference type="GO" id="GO:0004674">
    <property type="term" value="F:protein serine/threonine kinase activity"/>
    <property type="evidence" value="ECO:0007669"/>
    <property type="project" value="UniProtKB-KW"/>
</dbReference>
<dbReference type="PROSITE" id="PS50011">
    <property type="entry name" value="PROTEIN_KINASE_DOM"/>
    <property type="match status" value="1"/>
</dbReference>
<evidence type="ECO:0000256" key="6">
    <source>
        <dbReference type="ARBA" id="ARBA00022821"/>
    </source>
</evidence>
<dbReference type="GO" id="GO:0005524">
    <property type="term" value="F:ATP binding"/>
    <property type="evidence" value="ECO:0007669"/>
    <property type="project" value="UniProtKB-UniRule"/>
</dbReference>
<evidence type="ECO:0000256" key="5">
    <source>
        <dbReference type="ARBA" id="ARBA00022777"/>
    </source>
</evidence>
<organism evidence="12 13">
    <name type="scientific">Musa balbisiana</name>
    <name type="common">Banana</name>
    <dbReference type="NCBI Taxonomy" id="52838"/>
    <lineage>
        <taxon>Eukaryota</taxon>
        <taxon>Viridiplantae</taxon>
        <taxon>Streptophyta</taxon>
        <taxon>Embryophyta</taxon>
        <taxon>Tracheophyta</taxon>
        <taxon>Spermatophyta</taxon>
        <taxon>Magnoliopsida</taxon>
        <taxon>Liliopsida</taxon>
        <taxon>Zingiberales</taxon>
        <taxon>Musaceae</taxon>
        <taxon>Musa</taxon>
    </lineage>
</organism>
<feature type="region of interest" description="Disordered" evidence="10">
    <location>
        <begin position="66"/>
        <end position="94"/>
    </location>
</feature>
<keyword evidence="3" id="KW-0808">Transferase</keyword>
<dbReference type="PROSITE" id="PS00108">
    <property type="entry name" value="PROTEIN_KINASE_ST"/>
    <property type="match status" value="1"/>
</dbReference>
<protein>
    <recommendedName>
        <fullName evidence="1">non-specific serine/threonine protein kinase</fullName>
        <ecNumber evidence="1">2.7.11.1</ecNumber>
    </recommendedName>
</protein>
<keyword evidence="2 9" id="KW-0723">Serine/threonine-protein kinase</keyword>
<feature type="region of interest" description="Disordered" evidence="10">
    <location>
        <begin position="406"/>
        <end position="451"/>
    </location>
</feature>
<dbReference type="InterPro" id="IPR008271">
    <property type="entry name" value="Ser/Thr_kinase_AS"/>
</dbReference>
<dbReference type="EC" id="2.7.11.1" evidence="1"/>
<keyword evidence="13" id="KW-1185">Reference proteome</keyword>
<dbReference type="EMBL" id="PYDT01000007">
    <property type="protein sequence ID" value="THU56874.1"/>
    <property type="molecule type" value="Genomic_DNA"/>
</dbReference>
<evidence type="ECO:0000256" key="8">
    <source>
        <dbReference type="PROSITE-ProRule" id="PRU10141"/>
    </source>
</evidence>
<evidence type="ECO:0000313" key="13">
    <source>
        <dbReference type="Proteomes" id="UP000317650"/>
    </source>
</evidence>
<dbReference type="FunFam" id="3.30.200.20:FF:000228">
    <property type="entry name" value="Serine/threonine-protein kinase BIK1"/>
    <property type="match status" value="1"/>
</dbReference>
<accession>A0A4S8J7I0</accession>